<dbReference type="GO" id="GO:0047444">
    <property type="term" value="F:N-acylneuraminate-9-phosphate synthase activity"/>
    <property type="evidence" value="ECO:0007669"/>
    <property type="project" value="TreeGrafter"/>
</dbReference>
<protein>
    <submittedName>
        <fullName evidence="2">N-acetylneuraminate synthase</fullName>
    </submittedName>
</protein>
<dbReference type="SUPFAM" id="SSF51269">
    <property type="entry name" value="AFP III-like domain"/>
    <property type="match status" value="1"/>
</dbReference>
<organism evidence="2 3">
    <name type="scientific">Halanaerobium saccharolyticum</name>
    <dbReference type="NCBI Taxonomy" id="43595"/>
    <lineage>
        <taxon>Bacteria</taxon>
        <taxon>Bacillati</taxon>
        <taxon>Bacillota</taxon>
        <taxon>Clostridia</taxon>
        <taxon>Halanaerobiales</taxon>
        <taxon>Halanaerobiaceae</taxon>
        <taxon>Halanaerobium</taxon>
    </lineage>
</organism>
<dbReference type="Gene3D" id="3.20.20.70">
    <property type="entry name" value="Aldolase class I"/>
    <property type="match status" value="1"/>
</dbReference>
<comment type="caution">
    <text evidence="2">The sequence shown here is derived from an EMBL/GenBank/DDBJ whole genome shotgun (WGS) entry which is preliminary data.</text>
</comment>
<dbReference type="InterPro" id="IPR020030">
    <property type="entry name" value="Pseudaminic_synth_PseI"/>
</dbReference>
<gene>
    <name evidence="2" type="ORF">DFR79_101230</name>
</gene>
<dbReference type="InterPro" id="IPR051690">
    <property type="entry name" value="PseI-like"/>
</dbReference>
<dbReference type="InterPro" id="IPR006190">
    <property type="entry name" value="SAF_AFP_Neu5Ac"/>
</dbReference>
<reference evidence="2 3" key="1">
    <citation type="submission" date="2019-03" db="EMBL/GenBank/DDBJ databases">
        <title>Subsurface microbial communities from deep shales in Ohio and West Virginia, USA.</title>
        <authorList>
            <person name="Wrighton K."/>
        </authorList>
    </citation>
    <scope>NUCLEOTIDE SEQUENCE [LARGE SCALE GENOMIC DNA]</scope>
    <source>
        <strain evidence="2 3">MA284_T2</strain>
    </source>
</reference>
<dbReference type="SUPFAM" id="SSF51569">
    <property type="entry name" value="Aldolase"/>
    <property type="match status" value="1"/>
</dbReference>
<dbReference type="GO" id="GO:0016051">
    <property type="term" value="P:carbohydrate biosynthetic process"/>
    <property type="evidence" value="ECO:0007669"/>
    <property type="project" value="InterPro"/>
</dbReference>
<dbReference type="AlphaFoldDB" id="A0A4R6M5E7"/>
<dbReference type="InterPro" id="IPR013132">
    <property type="entry name" value="PseI/NeuA/B-like_N"/>
</dbReference>
<dbReference type="Gene3D" id="3.90.1210.10">
    <property type="entry name" value="Antifreeze-like/N-acetylneuraminic acid synthase C-terminal domain"/>
    <property type="match status" value="1"/>
</dbReference>
<evidence type="ECO:0000313" key="2">
    <source>
        <dbReference type="EMBL" id="TDO95229.1"/>
    </source>
</evidence>
<accession>A0A4R6M5E7</accession>
<evidence type="ECO:0000313" key="3">
    <source>
        <dbReference type="Proteomes" id="UP000295064"/>
    </source>
</evidence>
<evidence type="ECO:0000259" key="1">
    <source>
        <dbReference type="PROSITE" id="PS50844"/>
    </source>
</evidence>
<proteinExistence type="predicted"/>
<dbReference type="SMART" id="SM00858">
    <property type="entry name" value="SAF"/>
    <property type="match status" value="1"/>
</dbReference>
<dbReference type="OrthoDB" id="9814210at2"/>
<dbReference type="PANTHER" id="PTHR42966">
    <property type="entry name" value="N-ACETYLNEURAMINATE SYNTHASE"/>
    <property type="match status" value="1"/>
</dbReference>
<feature type="domain" description="AFP-like" evidence="1">
    <location>
        <begin position="293"/>
        <end position="350"/>
    </location>
</feature>
<dbReference type="PANTHER" id="PTHR42966:SF2">
    <property type="entry name" value="PSEUDAMINIC ACID SYNTHASE"/>
    <property type="match status" value="1"/>
</dbReference>
<dbReference type="Pfam" id="PF03102">
    <property type="entry name" value="NeuB"/>
    <property type="match status" value="1"/>
</dbReference>
<dbReference type="EMBL" id="SNWX01000001">
    <property type="protein sequence ID" value="TDO95229.1"/>
    <property type="molecule type" value="Genomic_DNA"/>
</dbReference>
<dbReference type="InterPro" id="IPR036732">
    <property type="entry name" value="AFP_Neu5c_C_sf"/>
</dbReference>
<dbReference type="Proteomes" id="UP000295064">
    <property type="component" value="Unassembled WGS sequence"/>
</dbReference>
<dbReference type="Pfam" id="PF08666">
    <property type="entry name" value="SAF"/>
    <property type="match status" value="1"/>
</dbReference>
<dbReference type="CDD" id="cd11615">
    <property type="entry name" value="SAF_NeuB_like"/>
    <property type="match status" value="1"/>
</dbReference>
<name>A0A4R6M5E7_9FIRM</name>
<dbReference type="InterPro" id="IPR013974">
    <property type="entry name" value="SAF"/>
</dbReference>
<dbReference type="InterPro" id="IPR057736">
    <property type="entry name" value="SAF_PseI/NeuA/NeuB"/>
</dbReference>
<dbReference type="RefSeq" id="WP_133513659.1">
    <property type="nucleotide sequence ID" value="NZ_SNWX01000001.1"/>
</dbReference>
<dbReference type="InterPro" id="IPR013785">
    <property type="entry name" value="Aldolase_TIM"/>
</dbReference>
<dbReference type="PROSITE" id="PS50844">
    <property type="entry name" value="AFP_LIKE"/>
    <property type="match status" value="1"/>
</dbReference>
<dbReference type="NCBIfam" id="TIGR03586">
    <property type="entry name" value="PseI"/>
    <property type="match status" value="1"/>
</dbReference>
<sequence>MGRNNKFKNIFSSENKSTYIIAEMSANHAGSKERALEIIRAAKDAGADCVKVQTYTPETMTLDSDKKWFKIDKGTWEGENLYSLYQKAYTPWEWQEELKNESERIGIDFFSTPYDNTAVDFLEDLGVEFYKVASFSITNLPFLKYLAQKGKPIIMSTGMATLAEIDEAVRTIKEIGNDQLALLNCSSAYPSIADDMNLKNIKNLEETFDVPVGLSDHSLGSVAAVTSVAMGAKIIEKHFCMSREIENPDASFSMEPDEFKKMVDDIRAAERAIGKIDYSISEKEKNSRIFRRSIFAVKDIKAGEELTEENIKIIRPGYGLKPKHWDNVLKTKAIKDIKKGTPLSFDLIKG</sequence>